<accession>A0A927MUS7</accession>
<proteinExistence type="predicted"/>
<dbReference type="EMBL" id="JADBEM010000001">
    <property type="protein sequence ID" value="MBE1605633.1"/>
    <property type="molecule type" value="Genomic_DNA"/>
</dbReference>
<sequence length="31" mass="3272">MGSCALGLQSELVDVPNFAFSAFLPLDNFAP</sequence>
<name>A0A927MUS7_9ACTN</name>
<reference evidence="1" key="1">
    <citation type="submission" date="2020-10" db="EMBL/GenBank/DDBJ databases">
        <title>Sequencing the genomes of 1000 actinobacteria strains.</title>
        <authorList>
            <person name="Klenk H.-P."/>
        </authorList>
    </citation>
    <scope>NUCLEOTIDE SEQUENCE</scope>
    <source>
        <strain evidence="1">DSM 45354</strain>
    </source>
</reference>
<evidence type="ECO:0000313" key="2">
    <source>
        <dbReference type="Proteomes" id="UP000638648"/>
    </source>
</evidence>
<gene>
    <name evidence="1" type="ORF">HEB94_002481</name>
</gene>
<evidence type="ECO:0000313" key="1">
    <source>
        <dbReference type="EMBL" id="MBE1605633.1"/>
    </source>
</evidence>
<protein>
    <submittedName>
        <fullName evidence="1">Uncharacterized protein</fullName>
    </submittedName>
</protein>
<keyword evidence="2" id="KW-1185">Reference proteome</keyword>
<comment type="caution">
    <text evidence="1">The sequence shown here is derived from an EMBL/GenBank/DDBJ whole genome shotgun (WGS) entry which is preliminary data.</text>
</comment>
<dbReference type="Proteomes" id="UP000638648">
    <property type="component" value="Unassembled WGS sequence"/>
</dbReference>
<dbReference type="AlphaFoldDB" id="A0A927MUS7"/>
<organism evidence="1 2">
    <name type="scientific">Actinopolymorpha pittospori</name>
    <dbReference type="NCBI Taxonomy" id="648752"/>
    <lineage>
        <taxon>Bacteria</taxon>
        <taxon>Bacillati</taxon>
        <taxon>Actinomycetota</taxon>
        <taxon>Actinomycetes</taxon>
        <taxon>Propionibacteriales</taxon>
        <taxon>Actinopolymorphaceae</taxon>
        <taxon>Actinopolymorpha</taxon>
    </lineage>
</organism>